<dbReference type="OrthoDB" id="7068988at2"/>
<reference evidence="2 3" key="1">
    <citation type="submission" date="2017-02" db="EMBL/GenBank/DDBJ databases">
        <title>Genomic diversity within the haloalkaliphilic genus Thioalkalivibrio.</title>
        <authorList>
            <person name="Ahn A.-C."/>
            <person name="Meier-Kolthoff J."/>
            <person name="Overmars L."/>
            <person name="Richter M."/>
            <person name="Woyke T."/>
            <person name="Sorokin D.Y."/>
            <person name="Muyzer G."/>
        </authorList>
    </citation>
    <scope>NUCLEOTIDE SEQUENCE [LARGE SCALE GENOMIC DNA]</scope>
    <source>
        <strain evidence="2 3">ALJD</strain>
    </source>
</reference>
<name>A0A1V3NDY3_9GAMM</name>
<dbReference type="Proteomes" id="UP000189462">
    <property type="component" value="Unassembled WGS sequence"/>
</dbReference>
<dbReference type="RefSeq" id="WP_077279555.1">
    <property type="nucleotide sequence ID" value="NZ_MVBK01000080.1"/>
</dbReference>
<feature type="domain" description="Polysaccharide pyruvyl transferase" evidence="1">
    <location>
        <begin position="28"/>
        <end position="310"/>
    </location>
</feature>
<sequence length="360" mass="40471">MHNKKQVQDNGVDDIPLVWIVHRCQTRNLGDQLLGLGLETQLQHYALATERLEFTGKGKSPLLRFARKVLKRFRLQSLSTWVGVLSYVPRAVAKRPRLIVIGGGQLLLPHTTFLTALSAWIRLAKICDARLALFSVGTEERKGPLSARSQAILRDAIAHMSFIRLRDQHSRDILARITGERFPLAPDTAYGLVLQSPHHVDRIGVGVCPASLKSVLSYDRFHSREEYYQAFIDRIDANLLSGEPITVFSTAWADRREVLTMACRLETHYPENKVEVAHIPDSDALIALLQNLRVVIGSRMHGLILGHILGATVDSISRNDKMASYEEQMSEPLESIRAKLRLEIRSLLTHTISESIDEQG</sequence>
<accession>A0A1V3NDY3</accession>
<organism evidence="2 3">
    <name type="scientific">Thioalkalivibrio denitrificans</name>
    <dbReference type="NCBI Taxonomy" id="108003"/>
    <lineage>
        <taxon>Bacteria</taxon>
        <taxon>Pseudomonadati</taxon>
        <taxon>Pseudomonadota</taxon>
        <taxon>Gammaproteobacteria</taxon>
        <taxon>Chromatiales</taxon>
        <taxon>Ectothiorhodospiraceae</taxon>
        <taxon>Thioalkalivibrio</taxon>
    </lineage>
</organism>
<evidence type="ECO:0000313" key="2">
    <source>
        <dbReference type="EMBL" id="OOG23006.1"/>
    </source>
</evidence>
<gene>
    <name evidence="2" type="ORF">B1C78_12830</name>
</gene>
<dbReference type="AlphaFoldDB" id="A0A1V3NDY3"/>
<dbReference type="PANTHER" id="PTHR36836">
    <property type="entry name" value="COLANIC ACID BIOSYNTHESIS PROTEIN WCAK"/>
    <property type="match status" value="1"/>
</dbReference>
<comment type="caution">
    <text evidence="2">The sequence shown here is derived from an EMBL/GenBank/DDBJ whole genome shotgun (WGS) entry which is preliminary data.</text>
</comment>
<dbReference type="STRING" id="108003.B1C78_12830"/>
<dbReference type="EMBL" id="MVBK01000080">
    <property type="protein sequence ID" value="OOG23006.1"/>
    <property type="molecule type" value="Genomic_DNA"/>
</dbReference>
<protein>
    <recommendedName>
        <fullName evidence="1">Polysaccharide pyruvyl transferase domain-containing protein</fullName>
    </recommendedName>
</protein>
<evidence type="ECO:0000313" key="3">
    <source>
        <dbReference type="Proteomes" id="UP000189462"/>
    </source>
</evidence>
<proteinExistence type="predicted"/>
<evidence type="ECO:0000259" key="1">
    <source>
        <dbReference type="Pfam" id="PF04230"/>
    </source>
</evidence>
<keyword evidence="3" id="KW-1185">Reference proteome</keyword>
<dbReference type="InterPro" id="IPR007345">
    <property type="entry name" value="Polysacch_pyruvyl_Trfase"/>
</dbReference>
<dbReference type="Pfam" id="PF04230">
    <property type="entry name" value="PS_pyruv_trans"/>
    <property type="match status" value="1"/>
</dbReference>
<dbReference type="PANTHER" id="PTHR36836:SF1">
    <property type="entry name" value="COLANIC ACID BIOSYNTHESIS PROTEIN WCAK"/>
    <property type="match status" value="1"/>
</dbReference>